<dbReference type="Pfam" id="PF01757">
    <property type="entry name" value="Acyl_transf_3"/>
    <property type="match status" value="1"/>
</dbReference>
<accession>A0A0F5JYT1</accession>
<protein>
    <recommendedName>
        <fullName evidence="2">Acyltransferase 3 domain-containing protein</fullName>
    </recommendedName>
</protein>
<feature type="transmembrane region" description="Helical" evidence="1">
    <location>
        <begin position="155"/>
        <end position="175"/>
    </location>
</feature>
<feature type="transmembrane region" description="Helical" evidence="1">
    <location>
        <begin position="237"/>
        <end position="253"/>
    </location>
</feature>
<dbReference type="AlphaFoldDB" id="A0A0F5JYT1"/>
<comment type="caution">
    <text evidence="3">The sequence shown here is derived from an EMBL/GenBank/DDBJ whole genome shotgun (WGS) entry which is preliminary data.</text>
</comment>
<keyword evidence="1" id="KW-0812">Transmembrane</keyword>
<organism evidence="3 4">
    <name type="scientific">Robbsia andropogonis</name>
    <dbReference type="NCBI Taxonomy" id="28092"/>
    <lineage>
        <taxon>Bacteria</taxon>
        <taxon>Pseudomonadati</taxon>
        <taxon>Pseudomonadota</taxon>
        <taxon>Betaproteobacteria</taxon>
        <taxon>Burkholderiales</taxon>
        <taxon>Burkholderiaceae</taxon>
        <taxon>Robbsia</taxon>
    </lineage>
</organism>
<sequence length="379" mass="43519">MKQKLVGIEILRFLSAFAVLIWHYQHFYFVLPSDEIMATPSEEPFSHLLRPLYDFGWLGVNFFWTISGFVFYSQYLTKVSTREVSGRAFIIRRFSRLYPLHIVTLLIVAALQYVYFHEESHYFVYAYNSLYDFFVNVIFASGWLTPYTDSFNGPVWSVSTELVIYLVFFLAARYLRIEMTGTLFLIVISAAVSIVMVLHRVKGPESNVFFCAFYFFLGGAVHLLVQRMRGLIARRRKEWITICMLIYLALIAFCSTFGATKYLVATVGAPVSIFLLLVIEPYIPRRSAGVIMSLGDTTYASYLIHFPIQLTTVLLLHLCGLDSATIAHNPAFLVIYLAVVFSLAHLVFIGFERPAQRTLRRALRSRPDVPSTHDKQRLP</sequence>
<dbReference type="GO" id="GO:0016747">
    <property type="term" value="F:acyltransferase activity, transferring groups other than amino-acyl groups"/>
    <property type="evidence" value="ECO:0007669"/>
    <property type="project" value="InterPro"/>
</dbReference>
<evidence type="ECO:0000313" key="4">
    <source>
        <dbReference type="Proteomes" id="UP000033618"/>
    </source>
</evidence>
<dbReference type="Proteomes" id="UP000033618">
    <property type="component" value="Unassembled WGS sequence"/>
</dbReference>
<name>A0A0F5JYT1_9BURK</name>
<keyword evidence="1" id="KW-0472">Membrane</keyword>
<dbReference type="PANTHER" id="PTHR23028">
    <property type="entry name" value="ACETYLTRANSFERASE"/>
    <property type="match status" value="1"/>
</dbReference>
<dbReference type="InterPro" id="IPR050879">
    <property type="entry name" value="Acyltransferase_3"/>
</dbReference>
<keyword evidence="4" id="KW-1185">Reference proteome</keyword>
<dbReference type="InterPro" id="IPR002656">
    <property type="entry name" value="Acyl_transf_3_dom"/>
</dbReference>
<evidence type="ECO:0000259" key="2">
    <source>
        <dbReference type="Pfam" id="PF01757"/>
    </source>
</evidence>
<dbReference type="STRING" id="28092.WM40_14650"/>
<proteinExistence type="predicted"/>
<dbReference type="PATRIC" id="fig|28092.6.peg.3459"/>
<feature type="domain" description="Acyltransferase 3" evidence="2">
    <location>
        <begin position="6"/>
        <end position="343"/>
    </location>
</feature>
<feature type="transmembrane region" description="Helical" evidence="1">
    <location>
        <begin position="97"/>
        <end position="116"/>
    </location>
</feature>
<dbReference type="EMBL" id="LAQU01000014">
    <property type="protein sequence ID" value="KKB62988.1"/>
    <property type="molecule type" value="Genomic_DNA"/>
</dbReference>
<evidence type="ECO:0000313" key="3">
    <source>
        <dbReference type="EMBL" id="KKB62988.1"/>
    </source>
</evidence>
<reference evidence="3 4" key="1">
    <citation type="submission" date="2015-03" db="EMBL/GenBank/DDBJ databases">
        <title>Draft Genome Sequence of Burkholderia andropogonis type strain ICMP2807, isolated from Sorghum bicolor.</title>
        <authorList>
            <person name="Lopes-Santos L."/>
            <person name="Castro D.B."/>
            <person name="Ottoboni L.M."/>
            <person name="Park D."/>
            <person name="Weirc B.S."/>
            <person name="Destefano S.A."/>
        </authorList>
    </citation>
    <scope>NUCLEOTIDE SEQUENCE [LARGE SCALE GENOMIC DNA]</scope>
    <source>
        <strain evidence="3 4">ICMP2807</strain>
    </source>
</reference>
<dbReference type="RefSeq" id="WP_046153207.1">
    <property type="nucleotide sequence ID" value="NZ_CADFGU010000010.1"/>
</dbReference>
<feature type="transmembrane region" description="Helical" evidence="1">
    <location>
        <begin position="330"/>
        <end position="351"/>
    </location>
</feature>
<keyword evidence="1" id="KW-1133">Transmembrane helix</keyword>
<feature type="transmembrane region" description="Helical" evidence="1">
    <location>
        <begin position="182"/>
        <end position="201"/>
    </location>
</feature>
<feature type="transmembrane region" description="Helical" evidence="1">
    <location>
        <begin position="55"/>
        <end position="76"/>
    </location>
</feature>
<feature type="transmembrane region" description="Helical" evidence="1">
    <location>
        <begin position="12"/>
        <end position="31"/>
    </location>
</feature>
<gene>
    <name evidence="3" type="ORF">WM40_14650</name>
</gene>
<feature type="transmembrane region" description="Helical" evidence="1">
    <location>
        <begin position="207"/>
        <end position="225"/>
    </location>
</feature>
<dbReference type="OrthoDB" id="9814807at2"/>
<feature type="transmembrane region" description="Helical" evidence="1">
    <location>
        <begin position="299"/>
        <end position="318"/>
    </location>
</feature>
<feature type="transmembrane region" description="Helical" evidence="1">
    <location>
        <begin position="259"/>
        <end position="279"/>
    </location>
</feature>
<evidence type="ECO:0000256" key="1">
    <source>
        <dbReference type="SAM" id="Phobius"/>
    </source>
</evidence>